<evidence type="ECO:0000256" key="1">
    <source>
        <dbReference type="ARBA" id="ARBA00004141"/>
    </source>
</evidence>
<evidence type="ECO:0000313" key="7">
    <source>
        <dbReference type="EMBL" id="SHM71619.1"/>
    </source>
</evidence>
<sequence length="421" mass="46419">MLDFLMKDLKILWRDRSELLIIFLMPFVLMTILGFALNGVMSGSPGVITIDVAIVEKDQHEEGIQQFNEAVSSQSIPTQAQEALMQAAQQLSPNALLKNLINEELSDIVTLTEMTEDEANQQLAEQEIDTVLLIPEDFTYDTLQNMLLGEEVTSTITIRKGEHAHFESDIFQNIMEQFTDTMTVESAVAKVSGRGDSSDVEIESFVQEETVTDRDSVSSMEYYTIGMAVMFAFFISATMASKAYTEVNQQVVDRMMLTGIHPIYFLLGKGAAVIIMAVIQINILFILSTFILQSFQPFSLSIWLTTLLVTLCYATTIGAIGSLLVALTIKYGSNSISDAFAGGFVSVLALLGGSFIPTDGFPAIFQTIGNWTPNGMALRSYMLANQGMPIDSIVPYLFSLLAIAVVIFSISIMIFPQRRSK</sequence>
<dbReference type="RefSeq" id="WP_073200017.1">
    <property type="nucleotide sequence ID" value="NZ_FRCZ01000001.1"/>
</dbReference>
<reference evidence="7 8" key="1">
    <citation type="submission" date="2016-11" db="EMBL/GenBank/DDBJ databases">
        <authorList>
            <person name="Jaros S."/>
            <person name="Januszkiewicz K."/>
            <person name="Wedrychowicz H."/>
        </authorList>
    </citation>
    <scope>NUCLEOTIDE SEQUENCE [LARGE SCALE GENOMIC DNA]</scope>
    <source>
        <strain evidence="7 8">CGMCC 1.10681</strain>
    </source>
</reference>
<protein>
    <submittedName>
        <fullName evidence="7">ABC-2 type transport system permease protein</fullName>
    </submittedName>
</protein>
<gene>
    <name evidence="7" type="ORF">SAMN05216179_0905</name>
</gene>
<keyword evidence="3 5" id="KW-1133">Transmembrane helix</keyword>
<evidence type="ECO:0000256" key="3">
    <source>
        <dbReference type="ARBA" id="ARBA00022989"/>
    </source>
</evidence>
<feature type="transmembrane region" description="Helical" evidence="5">
    <location>
        <begin position="302"/>
        <end position="327"/>
    </location>
</feature>
<keyword evidence="2 5" id="KW-0812">Transmembrane</keyword>
<dbReference type="AlphaFoldDB" id="A0A1M7L123"/>
<dbReference type="GO" id="GO:0016020">
    <property type="term" value="C:membrane"/>
    <property type="evidence" value="ECO:0007669"/>
    <property type="project" value="UniProtKB-SubCell"/>
</dbReference>
<evidence type="ECO:0000313" key="8">
    <source>
        <dbReference type="Proteomes" id="UP000184184"/>
    </source>
</evidence>
<dbReference type="STRING" id="1027249.SAMN05216179_0905"/>
<evidence type="ECO:0000256" key="2">
    <source>
        <dbReference type="ARBA" id="ARBA00022692"/>
    </source>
</evidence>
<accession>A0A1M7L123</accession>
<organism evidence="7 8">
    <name type="scientific">Gracilibacillus kekensis</name>
    <dbReference type="NCBI Taxonomy" id="1027249"/>
    <lineage>
        <taxon>Bacteria</taxon>
        <taxon>Bacillati</taxon>
        <taxon>Bacillota</taxon>
        <taxon>Bacilli</taxon>
        <taxon>Bacillales</taxon>
        <taxon>Bacillaceae</taxon>
        <taxon>Gracilibacillus</taxon>
    </lineage>
</organism>
<comment type="subcellular location">
    <subcellularLocation>
        <location evidence="1">Membrane</location>
        <topology evidence="1">Multi-pass membrane protein</topology>
    </subcellularLocation>
</comment>
<feature type="transmembrane region" description="Helical" evidence="5">
    <location>
        <begin position="339"/>
        <end position="356"/>
    </location>
</feature>
<feature type="transmembrane region" description="Helical" evidence="5">
    <location>
        <begin position="20"/>
        <end position="41"/>
    </location>
</feature>
<feature type="transmembrane region" description="Helical" evidence="5">
    <location>
        <begin position="393"/>
        <end position="415"/>
    </location>
</feature>
<feature type="transmembrane region" description="Helical" evidence="5">
    <location>
        <begin position="222"/>
        <end position="244"/>
    </location>
</feature>
<evidence type="ECO:0000256" key="4">
    <source>
        <dbReference type="ARBA" id="ARBA00023136"/>
    </source>
</evidence>
<dbReference type="PANTHER" id="PTHR43027:SF1">
    <property type="entry name" value="DOXORUBICIN RESISTANCE ABC TRANSPORTER PERMEASE PROTEIN DRRC-RELATED"/>
    <property type="match status" value="1"/>
</dbReference>
<dbReference type="GO" id="GO:0140359">
    <property type="term" value="F:ABC-type transporter activity"/>
    <property type="evidence" value="ECO:0007669"/>
    <property type="project" value="InterPro"/>
</dbReference>
<feature type="domain" description="ABC-2 type transporter transmembrane" evidence="6">
    <location>
        <begin position="19"/>
        <end position="412"/>
    </location>
</feature>
<dbReference type="Proteomes" id="UP000184184">
    <property type="component" value="Unassembled WGS sequence"/>
</dbReference>
<dbReference type="InterPro" id="IPR052902">
    <property type="entry name" value="ABC-2_transporter"/>
</dbReference>
<dbReference type="InterPro" id="IPR013525">
    <property type="entry name" value="ABC2_TM"/>
</dbReference>
<evidence type="ECO:0000256" key="5">
    <source>
        <dbReference type="SAM" id="Phobius"/>
    </source>
</evidence>
<dbReference type="OrthoDB" id="3078158at2"/>
<name>A0A1M7L123_9BACI</name>
<keyword evidence="4 5" id="KW-0472">Membrane</keyword>
<dbReference type="PANTHER" id="PTHR43027">
    <property type="entry name" value="DOXORUBICIN RESISTANCE ABC TRANSPORTER PERMEASE PROTEIN DRRC-RELATED"/>
    <property type="match status" value="1"/>
</dbReference>
<feature type="transmembrane region" description="Helical" evidence="5">
    <location>
        <begin position="264"/>
        <end position="290"/>
    </location>
</feature>
<proteinExistence type="predicted"/>
<dbReference type="EMBL" id="FRCZ01000001">
    <property type="protein sequence ID" value="SHM71619.1"/>
    <property type="molecule type" value="Genomic_DNA"/>
</dbReference>
<keyword evidence="8" id="KW-1185">Reference proteome</keyword>
<dbReference type="Pfam" id="PF12698">
    <property type="entry name" value="ABC2_membrane_3"/>
    <property type="match status" value="1"/>
</dbReference>
<evidence type="ECO:0000259" key="6">
    <source>
        <dbReference type="Pfam" id="PF12698"/>
    </source>
</evidence>